<dbReference type="EMBL" id="GBXM01080259">
    <property type="protein sequence ID" value="JAH28318.1"/>
    <property type="molecule type" value="Transcribed_RNA"/>
</dbReference>
<reference evidence="1" key="1">
    <citation type="submission" date="2014-11" db="EMBL/GenBank/DDBJ databases">
        <authorList>
            <person name="Amaro Gonzalez C."/>
        </authorList>
    </citation>
    <scope>NUCLEOTIDE SEQUENCE</scope>
</reference>
<protein>
    <submittedName>
        <fullName evidence="1">Uncharacterized protein</fullName>
    </submittedName>
</protein>
<proteinExistence type="predicted"/>
<organism evidence="1">
    <name type="scientific">Anguilla anguilla</name>
    <name type="common">European freshwater eel</name>
    <name type="synonym">Muraena anguilla</name>
    <dbReference type="NCBI Taxonomy" id="7936"/>
    <lineage>
        <taxon>Eukaryota</taxon>
        <taxon>Metazoa</taxon>
        <taxon>Chordata</taxon>
        <taxon>Craniata</taxon>
        <taxon>Vertebrata</taxon>
        <taxon>Euteleostomi</taxon>
        <taxon>Actinopterygii</taxon>
        <taxon>Neopterygii</taxon>
        <taxon>Teleostei</taxon>
        <taxon>Anguilliformes</taxon>
        <taxon>Anguillidae</taxon>
        <taxon>Anguilla</taxon>
    </lineage>
</organism>
<dbReference type="AlphaFoldDB" id="A0A0E9RJ20"/>
<name>A0A0E9RJ20_ANGAN</name>
<evidence type="ECO:0000313" key="1">
    <source>
        <dbReference type="EMBL" id="JAH28318.1"/>
    </source>
</evidence>
<sequence length="47" mass="5716">MNFLNYSSKIQQRLYFIYRIESDYICQVHVNLRGLCCGFLWPPVSLW</sequence>
<reference evidence="1" key="2">
    <citation type="journal article" date="2015" name="Fish Shellfish Immunol.">
        <title>Early steps in the European eel (Anguilla anguilla)-Vibrio vulnificus interaction in the gills: Role of the RtxA13 toxin.</title>
        <authorList>
            <person name="Callol A."/>
            <person name="Pajuelo D."/>
            <person name="Ebbesson L."/>
            <person name="Teles M."/>
            <person name="MacKenzie S."/>
            <person name="Amaro C."/>
        </authorList>
    </citation>
    <scope>NUCLEOTIDE SEQUENCE</scope>
</reference>
<accession>A0A0E9RJ20</accession>